<accession>A0ACC2LVS8</accession>
<dbReference type="EMBL" id="CM056811">
    <property type="protein sequence ID" value="KAJ8637509.1"/>
    <property type="molecule type" value="Genomic_DNA"/>
</dbReference>
<evidence type="ECO:0000313" key="1">
    <source>
        <dbReference type="EMBL" id="KAJ8637509.1"/>
    </source>
</evidence>
<name>A0ACC2LVS8_PERAE</name>
<reference evidence="1 2" key="1">
    <citation type="journal article" date="2022" name="Hortic Res">
        <title>A haplotype resolved chromosomal level avocado genome allows analysis of novel avocado genes.</title>
        <authorList>
            <person name="Nath O."/>
            <person name="Fletcher S.J."/>
            <person name="Hayward A."/>
            <person name="Shaw L.M."/>
            <person name="Masouleh A.K."/>
            <person name="Furtado A."/>
            <person name="Henry R.J."/>
            <person name="Mitter N."/>
        </authorList>
    </citation>
    <scope>NUCLEOTIDE SEQUENCE [LARGE SCALE GENOMIC DNA]</scope>
    <source>
        <strain evidence="2">cv. Hass</strain>
    </source>
</reference>
<evidence type="ECO:0000313" key="2">
    <source>
        <dbReference type="Proteomes" id="UP001234297"/>
    </source>
</evidence>
<organism evidence="1 2">
    <name type="scientific">Persea americana</name>
    <name type="common">Avocado</name>
    <dbReference type="NCBI Taxonomy" id="3435"/>
    <lineage>
        <taxon>Eukaryota</taxon>
        <taxon>Viridiplantae</taxon>
        <taxon>Streptophyta</taxon>
        <taxon>Embryophyta</taxon>
        <taxon>Tracheophyta</taxon>
        <taxon>Spermatophyta</taxon>
        <taxon>Magnoliopsida</taxon>
        <taxon>Magnoliidae</taxon>
        <taxon>Laurales</taxon>
        <taxon>Lauraceae</taxon>
        <taxon>Persea</taxon>
    </lineage>
</organism>
<proteinExistence type="predicted"/>
<dbReference type="Proteomes" id="UP001234297">
    <property type="component" value="Chromosome 3"/>
</dbReference>
<gene>
    <name evidence="1" type="ORF">MRB53_011776</name>
</gene>
<keyword evidence="2" id="KW-1185">Reference proteome</keyword>
<comment type="caution">
    <text evidence="1">The sequence shown here is derived from an EMBL/GenBank/DDBJ whole genome shotgun (WGS) entry which is preliminary data.</text>
</comment>
<protein>
    <submittedName>
        <fullName evidence="1">Uncharacterized protein</fullName>
    </submittedName>
</protein>
<sequence length="88" mass="9659">MACRQANPWVLDPPIDTKKNAITYTSVDVILKKMINDSALAYIIYMACGGGASCESLFSSSVEDTHKIPYLSSGKTPIIPDHRKADRK</sequence>